<evidence type="ECO:0000259" key="6">
    <source>
        <dbReference type="PROSITE" id="PS50600"/>
    </source>
</evidence>
<dbReference type="PANTHER" id="PTHR12606:SF141">
    <property type="entry name" value="GH15225P-RELATED"/>
    <property type="match status" value="1"/>
</dbReference>
<feature type="compositionally biased region" description="Basic residues" evidence="5">
    <location>
        <begin position="478"/>
        <end position="487"/>
    </location>
</feature>
<feature type="compositionally biased region" description="Low complexity" evidence="5">
    <location>
        <begin position="800"/>
        <end position="813"/>
    </location>
</feature>
<evidence type="ECO:0000313" key="7">
    <source>
        <dbReference type="EMBL" id="GAD91781.1"/>
    </source>
</evidence>
<feature type="region of interest" description="Disordered" evidence="5">
    <location>
        <begin position="707"/>
        <end position="735"/>
    </location>
</feature>
<feature type="compositionally biased region" description="Polar residues" evidence="5">
    <location>
        <begin position="503"/>
        <end position="515"/>
    </location>
</feature>
<feature type="region of interest" description="Disordered" evidence="5">
    <location>
        <begin position="1048"/>
        <end position="1083"/>
    </location>
</feature>
<evidence type="ECO:0000256" key="2">
    <source>
        <dbReference type="ARBA" id="ARBA00022670"/>
    </source>
</evidence>
<dbReference type="GO" id="GO:0006508">
    <property type="term" value="P:proteolysis"/>
    <property type="evidence" value="ECO:0007669"/>
    <property type="project" value="UniProtKB-KW"/>
</dbReference>
<dbReference type="SUPFAM" id="SSF54001">
    <property type="entry name" value="Cysteine proteinases"/>
    <property type="match status" value="1"/>
</dbReference>
<reference evidence="8" key="1">
    <citation type="journal article" date="2014" name="Genome Announc.">
        <title>Draft genome sequence of the formaldehyde-resistant fungus Byssochlamys spectabilis No. 5 (anamorph Paecilomyces variotii No. 5) (NBRC109023).</title>
        <authorList>
            <person name="Oka T."/>
            <person name="Ekino K."/>
            <person name="Fukuda K."/>
            <person name="Nomura Y."/>
        </authorList>
    </citation>
    <scope>NUCLEOTIDE SEQUENCE [LARGE SCALE GENOMIC DNA]</scope>
    <source>
        <strain evidence="8">No. 5 / NBRC 109023</strain>
    </source>
</reference>
<proteinExistence type="inferred from homology"/>
<feature type="domain" description="Ubiquitin-like protease family profile" evidence="6">
    <location>
        <begin position="1113"/>
        <end position="1283"/>
    </location>
</feature>
<feature type="compositionally biased region" description="Basic and acidic residues" evidence="5">
    <location>
        <begin position="900"/>
        <end position="922"/>
    </location>
</feature>
<feature type="region of interest" description="Disordered" evidence="5">
    <location>
        <begin position="1"/>
        <end position="49"/>
    </location>
</feature>
<feature type="compositionally biased region" description="Low complexity" evidence="5">
    <location>
        <begin position="618"/>
        <end position="630"/>
    </location>
</feature>
<dbReference type="GO" id="GO:0016929">
    <property type="term" value="F:deSUMOylase activity"/>
    <property type="evidence" value="ECO:0007669"/>
    <property type="project" value="TreeGrafter"/>
</dbReference>
<dbReference type="HOGENOM" id="CLU_259276_0_0_1"/>
<feature type="compositionally biased region" description="Acidic residues" evidence="5">
    <location>
        <begin position="963"/>
        <end position="981"/>
    </location>
</feature>
<keyword evidence="8" id="KW-1185">Reference proteome</keyword>
<dbReference type="InterPro" id="IPR003653">
    <property type="entry name" value="Peptidase_C48_C"/>
</dbReference>
<comment type="caution">
    <text evidence="7">The sequence shown here is derived from an EMBL/GenBank/DDBJ whole genome shotgun (WGS) entry which is preliminary data.</text>
</comment>
<keyword evidence="4" id="KW-0788">Thiol protease</keyword>
<feature type="region of interest" description="Disordered" evidence="5">
    <location>
        <begin position="475"/>
        <end position="521"/>
    </location>
</feature>
<feature type="compositionally biased region" description="Polar residues" evidence="5">
    <location>
        <begin position="757"/>
        <end position="767"/>
    </location>
</feature>
<evidence type="ECO:0000313" key="8">
    <source>
        <dbReference type="Proteomes" id="UP000018001"/>
    </source>
</evidence>
<feature type="compositionally biased region" description="Polar residues" evidence="5">
    <location>
        <begin position="638"/>
        <end position="664"/>
    </location>
</feature>
<evidence type="ECO:0000256" key="4">
    <source>
        <dbReference type="ARBA" id="ARBA00022807"/>
    </source>
</evidence>
<feature type="region of interest" description="Disordered" evidence="5">
    <location>
        <begin position="889"/>
        <end position="1002"/>
    </location>
</feature>
<dbReference type="Gene3D" id="3.40.395.10">
    <property type="entry name" value="Adenoviral Proteinase, Chain A"/>
    <property type="match status" value="1"/>
</dbReference>
<dbReference type="InterPro" id="IPR038765">
    <property type="entry name" value="Papain-like_cys_pep_sf"/>
</dbReference>
<feature type="compositionally biased region" description="Polar residues" evidence="5">
    <location>
        <begin position="550"/>
        <end position="570"/>
    </location>
</feature>
<gene>
    <name evidence="7" type="ORF">PVAR5_0356</name>
</gene>
<keyword evidence="2 7" id="KW-0645">Protease</keyword>
<feature type="region of interest" description="Disordered" evidence="5">
    <location>
        <begin position="543"/>
        <end position="581"/>
    </location>
</feature>
<dbReference type="GO" id="GO:0016926">
    <property type="term" value="P:protein desumoylation"/>
    <property type="evidence" value="ECO:0007669"/>
    <property type="project" value="TreeGrafter"/>
</dbReference>
<feature type="compositionally biased region" description="Acidic residues" evidence="5">
    <location>
        <begin position="572"/>
        <end position="581"/>
    </location>
</feature>
<dbReference type="eggNOG" id="KOG0778">
    <property type="taxonomic scope" value="Eukaryota"/>
</dbReference>
<evidence type="ECO:0000256" key="1">
    <source>
        <dbReference type="ARBA" id="ARBA00005234"/>
    </source>
</evidence>
<feature type="compositionally biased region" description="Acidic residues" evidence="5">
    <location>
        <begin position="123"/>
        <end position="144"/>
    </location>
</feature>
<accession>V5FQ94</accession>
<sequence>MERYCYPEKYRTEPKDVEMATAGDLEENTHMEDAPDINQNPNSSQNSELVTEGLHPATVALLEAELGRGAADRQIITDPEFAAVLDAQFGEKSEPQIDPNLEPEPQPNPHERPALICDKDLDWVSESEADPLSDPESDSVSDIEVDPRPNSEIRSEPQPKVDDEPKEELPKRTHPKCERPPLGPPEPLEVKRVRIDDRGLWKPYTGMSLPENGLVRLPVYGRRKLVPRSVDPAKRPPCPKEPQNKPLTGLAASKFAMPGYRPPPLWKKPDEPTYRTYNTRLYTRGRRLCDEDRDPVDVEGDERAGRADHLASLREQNTFVPGSWPDDDKMEFIGEINFNGMKEEFAEELRKMPYYGPCTIDDYGSRSKDQIAVMSGALYTNPRSTDHGITIPLRYVHESSNEAQKQELVPRDGDYVSFFYNNDWLSCARHVKLAFPRARRVGIAAMEYVQGAVHLGDTFKRRALRLFERPHIEDRNRTKNGRLRRGARGQTARDRERQRRRSWNSSASSTPEKYNSSTSSYSSAPLGYYYSYSAPALPLPQTPTAGLPTSLNYQTSNMSQPHFNNSNSPESPEIEMSDSSELDIDSSEIEMLDDSDEIGEAPGHSSFLQNSSLFGNSSSAKIHSSSQIDSAMTEQDAETAQGSSSSALPSHTATSSNNSTPTKSASILTYGRAVRQAIITRPISAIAKTLKLATVYKLGRAVAHVTGRSRAKPSGITKPVRRGRDARRGKEDLKKKLERYPNEFVLPWLRSPKPSTPLAQPSTSAQPPNKAPETLFSHKRKADGRIISTPRLPTTATSKPQSVAPTTTSTTPQPAQPKPATKPRKIAPILDVGPLPGLAERRLERQQRRLAEGDRKLGPVRELVGPQLTPAERRLERQRRFAEGYDTIRSDFDIGTSPGSDKKKVEKEHQSAEGDRTIRSDFDIGPLQELAPRRFERRRRAMDGPQKKNLAALLYPTLVPLPEDSDDEKGPEDYPLPEDRDDEKGPEDYPLPEDDDEELRPEYIPLPERLVEPEPTAAGPAAWLQTDVPFGKPVSAVRIFNPEAVGREPTREESSYATVWRDVEEPEAQRQPPARIRPEGPAVRPLSAKWKEILSTSMAKRDNEPLATTLRGAKLTKMDLMTCYKPMAWLNDEIINGYLELVVAYLRRISGNTGRNEKPKYHAFSTFFFSNLRQKGYAGVAKWATRAKIGGEGLLNVDTVFIPVHNSAHWTLMVVKPSIRTIEHFDSLGSLSSAYVALAKGWLRGELGQLYVDEEWSVLPSISPQQDNGSDCGVFLLSTAKSVAVGLEPLSYGAADIPLLRQKIVAELMHGGLEGEFDPAGESGELRL</sequence>
<evidence type="ECO:0000256" key="3">
    <source>
        <dbReference type="ARBA" id="ARBA00022801"/>
    </source>
</evidence>
<feature type="compositionally biased region" description="Polar residues" evidence="5">
    <location>
        <begin position="37"/>
        <end position="49"/>
    </location>
</feature>
<dbReference type="InParanoid" id="V5FQ94"/>
<dbReference type="OrthoDB" id="1939479at2759"/>
<dbReference type="EMBL" id="BAUL01000005">
    <property type="protein sequence ID" value="GAD91781.1"/>
    <property type="molecule type" value="Genomic_DNA"/>
</dbReference>
<evidence type="ECO:0000256" key="5">
    <source>
        <dbReference type="SAM" id="MobiDB-lite"/>
    </source>
</evidence>
<feature type="compositionally biased region" description="Acidic residues" evidence="5">
    <location>
        <begin position="988"/>
        <end position="999"/>
    </location>
</feature>
<dbReference type="PANTHER" id="PTHR12606">
    <property type="entry name" value="SENTRIN/SUMO-SPECIFIC PROTEASE"/>
    <property type="match status" value="1"/>
</dbReference>
<comment type="similarity">
    <text evidence="1">Belongs to the peptidase C48 family.</text>
</comment>
<dbReference type="PROSITE" id="PS50600">
    <property type="entry name" value="ULP_PROTEASE"/>
    <property type="match status" value="1"/>
</dbReference>
<dbReference type="Proteomes" id="UP000018001">
    <property type="component" value="Unassembled WGS sequence"/>
</dbReference>
<dbReference type="Pfam" id="PF02902">
    <property type="entry name" value="Peptidase_C48"/>
    <property type="match status" value="1"/>
</dbReference>
<feature type="compositionally biased region" description="Basic and acidic residues" evidence="5">
    <location>
        <begin position="145"/>
        <end position="179"/>
    </location>
</feature>
<feature type="region of interest" description="Disordered" evidence="5">
    <location>
        <begin position="86"/>
        <end position="188"/>
    </location>
</feature>
<name>V5FQ94_BYSSN</name>
<feature type="compositionally biased region" description="Basic and acidic residues" evidence="5">
    <location>
        <begin position="722"/>
        <end position="735"/>
    </location>
</feature>
<dbReference type="GO" id="GO:0005634">
    <property type="term" value="C:nucleus"/>
    <property type="evidence" value="ECO:0007669"/>
    <property type="project" value="TreeGrafter"/>
</dbReference>
<protein>
    <submittedName>
        <fullName evidence="7">Ulp1 protease family protein</fullName>
    </submittedName>
</protein>
<feature type="region of interest" description="Disordered" evidence="5">
    <location>
        <begin position="747"/>
        <end position="832"/>
    </location>
</feature>
<feature type="compositionally biased region" description="Basic and acidic residues" evidence="5">
    <location>
        <begin position="1"/>
        <end position="18"/>
    </location>
</feature>
<dbReference type="FunFam" id="3.40.395.10:FF:000014">
    <property type="entry name" value="Ulp1 protease family protein"/>
    <property type="match status" value="1"/>
</dbReference>
<feature type="compositionally biased region" description="Basic and acidic residues" evidence="5">
    <location>
        <begin position="109"/>
        <end position="122"/>
    </location>
</feature>
<keyword evidence="3" id="KW-0378">Hydrolase</keyword>
<organism evidence="7 8">
    <name type="scientific">Byssochlamys spectabilis (strain No. 5 / NBRC 109023)</name>
    <name type="common">Paecilomyces variotii</name>
    <dbReference type="NCBI Taxonomy" id="1356009"/>
    <lineage>
        <taxon>Eukaryota</taxon>
        <taxon>Fungi</taxon>
        <taxon>Dikarya</taxon>
        <taxon>Ascomycota</taxon>
        <taxon>Pezizomycotina</taxon>
        <taxon>Eurotiomycetes</taxon>
        <taxon>Eurotiomycetidae</taxon>
        <taxon>Eurotiales</taxon>
        <taxon>Thermoascaceae</taxon>
        <taxon>Paecilomyces</taxon>
    </lineage>
</organism>
<feature type="region of interest" description="Disordered" evidence="5">
    <location>
        <begin position="618"/>
        <end position="664"/>
    </location>
</feature>